<feature type="transmembrane region" description="Helical" evidence="2">
    <location>
        <begin position="121"/>
        <end position="145"/>
    </location>
</feature>
<feature type="transmembrane region" description="Helical" evidence="2">
    <location>
        <begin position="45"/>
        <end position="64"/>
    </location>
</feature>
<dbReference type="OrthoDB" id="5402633at2759"/>
<evidence type="ECO:0000313" key="4">
    <source>
        <dbReference type="Proteomes" id="UP001140513"/>
    </source>
</evidence>
<feature type="transmembrane region" description="Helical" evidence="2">
    <location>
        <begin position="240"/>
        <end position="261"/>
    </location>
</feature>
<dbReference type="AlphaFoldDB" id="A0A9W8XIW4"/>
<dbReference type="GO" id="GO:0004932">
    <property type="term" value="F:mating-type factor pheromone receptor activity"/>
    <property type="evidence" value="ECO:0007669"/>
    <property type="project" value="InterPro"/>
</dbReference>
<feature type="transmembrane region" description="Helical" evidence="2">
    <location>
        <begin position="157"/>
        <end position="181"/>
    </location>
</feature>
<dbReference type="PANTHER" id="PTHR28009">
    <property type="entry name" value="PHEROMONE ALPHA FACTOR RECEPTOR"/>
    <property type="match status" value="1"/>
</dbReference>
<dbReference type="EMBL" id="JAPEUX010000005">
    <property type="protein sequence ID" value="KAJ4351692.1"/>
    <property type="molecule type" value="Genomic_DNA"/>
</dbReference>
<evidence type="ECO:0000256" key="1">
    <source>
        <dbReference type="SAM" id="MobiDB-lite"/>
    </source>
</evidence>
<dbReference type="Pfam" id="PF02116">
    <property type="entry name" value="STE2"/>
    <property type="match status" value="1"/>
</dbReference>
<keyword evidence="3" id="KW-0675">Receptor</keyword>
<keyword evidence="2" id="KW-0472">Membrane</keyword>
<evidence type="ECO:0000256" key="2">
    <source>
        <dbReference type="SAM" id="Phobius"/>
    </source>
</evidence>
<evidence type="ECO:0000313" key="3">
    <source>
        <dbReference type="EMBL" id="KAJ4351692.1"/>
    </source>
</evidence>
<keyword evidence="2" id="KW-1133">Transmembrane helix</keyword>
<dbReference type="Gene3D" id="1.10.287.920">
    <property type="entry name" value="Pheromone alpha factor receptor"/>
    <property type="match status" value="1"/>
</dbReference>
<sequence>MSDPLPRPEDVYTQEFVLYAPDGSQFTTSMADIDWLRHFGVRVGINWATQIGASVILLLVLLLLTRREKRNSSIFIMNGLCLVLNTIRSVLQCVYLTTPFFHPYAMVAQDFTHVTPANRAVTVASNTITLLLVASIMVSLSLQVWVVSITAKSLQKWIIMGVTSVTAFVAIGFRFAVTIISNKQTMKDQGMELYNGLVNDMYITFAIAVWAYCAVFTFKLGHALLERKRLRMTQFGPMQVIFIMGCQTMVIPAIFTCLNFYDQVPELASQSITVICIFLPLSAIWAGLVANDSGVGGSGPDSHQRLFKNEFFRSSSTSTKGYGEKSHLTGNTFGSGKEPESPRVHHYHQTKDSVDNGIYMQKEWHVEAGEPSELVVREV</sequence>
<reference evidence="3" key="1">
    <citation type="submission" date="2022-10" db="EMBL/GenBank/DDBJ databases">
        <title>Tapping the CABI collections for fungal endophytes: first genome assemblies for Collariella, Neodidymelliopsis, Ascochyta clinopodiicola, Didymella pomorum, Didymosphaeria variabile, Neocosmospora piperis and Neocucurbitaria cava.</title>
        <authorList>
            <person name="Hill R."/>
        </authorList>
    </citation>
    <scope>NUCLEOTIDE SEQUENCE</scope>
    <source>
        <strain evidence="3">IMI 356815</strain>
    </source>
</reference>
<dbReference type="CDD" id="cd14939">
    <property type="entry name" value="7tmD_STE2"/>
    <property type="match status" value="1"/>
</dbReference>
<organism evidence="3 4">
    <name type="scientific">Didymosphaeria variabile</name>
    <dbReference type="NCBI Taxonomy" id="1932322"/>
    <lineage>
        <taxon>Eukaryota</taxon>
        <taxon>Fungi</taxon>
        <taxon>Dikarya</taxon>
        <taxon>Ascomycota</taxon>
        <taxon>Pezizomycotina</taxon>
        <taxon>Dothideomycetes</taxon>
        <taxon>Pleosporomycetidae</taxon>
        <taxon>Pleosporales</taxon>
        <taxon>Massarineae</taxon>
        <taxon>Didymosphaeriaceae</taxon>
        <taxon>Didymosphaeria</taxon>
    </lineage>
</organism>
<keyword evidence="2" id="KW-0812">Transmembrane</keyword>
<dbReference type="PRINTS" id="PR00250">
    <property type="entry name" value="GPCRSTE2"/>
</dbReference>
<dbReference type="InterPro" id="IPR000366">
    <property type="entry name" value="GPCR_STE2"/>
</dbReference>
<gene>
    <name evidence="3" type="primary">STE2</name>
    <name evidence="3" type="ORF">N0V89_007035</name>
</gene>
<dbReference type="GeneID" id="80910565"/>
<feature type="transmembrane region" description="Helical" evidence="2">
    <location>
        <begin position="267"/>
        <end position="288"/>
    </location>
</feature>
<dbReference type="GO" id="GO:0000750">
    <property type="term" value="P:pheromone-dependent signal transduction involved in conjugation with cellular fusion"/>
    <property type="evidence" value="ECO:0007669"/>
    <property type="project" value="TreeGrafter"/>
</dbReference>
<dbReference type="RefSeq" id="XP_056070048.1">
    <property type="nucleotide sequence ID" value="XM_056215801.1"/>
</dbReference>
<protein>
    <submittedName>
        <fullName evidence="3">Pheromone alpha factor receptor</fullName>
    </submittedName>
</protein>
<comment type="caution">
    <text evidence="3">The sequence shown here is derived from an EMBL/GenBank/DDBJ whole genome shotgun (WGS) entry which is preliminary data.</text>
</comment>
<dbReference type="PANTHER" id="PTHR28009:SF1">
    <property type="entry name" value="PHEROMONE ALPHA FACTOR RECEPTOR"/>
    <property type="match status" value="1"/>
</dbReference>
<dbReference type="InterPro" id="IPR027458">
    <property type="entry name" value="STE2_TM1-TM2_sf"/>
</dbReference>
<dbReference type="Proteomes" id="UP001140513">
    <property type="component" value="Unassembled WGS sequence"/>
</dbReference>
<feature type="region of interest" description="Disordered" evidence="1">
    <location>
        <begin position="316"/>
        <end position="344"/>
    </location>
</feature>
<proteinExistence type="predicted"/>
<accession>A0A9W8XIW4</accession>
<feature type="transmembrane region" description="Helical" evidence="2">
    <location>
        <begin position="201"/>
        <end position="220"/>
    </location>
</feature>
<keyword evidence="4" id="KW-1185">Reference proteome</keyword>
<dbReference type="GO" id="GO:0038038">
    <property type="term" value="C:G protein-coupled receptor homodimeric complex"/>
    <property type="evidence" value="ECO:0007669"/>
    <property type="project" value="TreeGrafter"/>
</dbReference>
<name>A0A9W8XIW4_9PLEO</name>